<protein>
    <recommendedName>
        <fullName evidence="8">Cytidylate kinase</fullName>
        <shortName evidence="8">CK</shortName>
        <ecNumber evidence="8">2.7.4.25</ecNumber>
    </recommendedName>
    <alternativeName>
        <fullName evidence="8">Cytidine monophosphate kinase</fullName>
        <shortName evidence="8">CMP kinase</shortName>
    </alternativeName>
</protein>
<accession>A0A497E5P9</accession>
<comment type="catalytic activity">
    <reaction evidence="6 8">
        <text>dCMP + ATP = dCDP + ADP</text>
        <dbReference type="Rhea" id="RHEA:25094"/>
        <dbReference type="ChEBI" id="CHEBI:30616"/>
        <dbReference type="ChEBI" id="CHEBI:57566"/>
        <dbReference type="ChEBI" id="CHEBI:58593"/>
        <dbReference type="ChEBI" id="CHEBI:456216"/>
        <dbReference type="EC" id="2.7.4.25"/>
    </reaction>
</comment>
<dbReference type="InterPro" id="IPR003136">
    <property type="entry name" value="Cytidylate_kin"/>
</dbReference>
<evidence type="ECO:0000256" key="2">
    <source>
        <dbReference type="ARBA" id="ARBA00022679"/>
    </source>
</evidence>
<dbReference type="NCBIfam" id="TIGR00017">
    <property type="entry name" value="cmk"/>
    <property type="match status" value="1"/>
</dbReference>
<evidence type="ECO:0000259" key="9">
    <source>
        <dbReference type="Pfam" id="PF02224"/>
    </source>
</evidence>
<evidence type="ECO:0000256" key="1">
    <source>
        <dbReference type="ARBA" id="ARBA00009427"/>
    </source>
</evidence>
<dbReference type="GO" id="GO:0036431">
    <property type="term" value="F:dCMP kinase activity"/>
    <property type="evidence" value="ECO:0007669"/>
    <property type="project" value="InterPro"/>
</dbReference>
<feature type="binding site" evidence="8">
    <location>
        <begin position="25"/>
        <end position="33"/>
    </location>
    <ligand>
        <name>ATP</name>
        <dbReference type="ChEBI" id="CHEBI:30616"/>
    </ligand>
</feature>
<dbReference type="Gene3D" id="3.40.50.300">
    <property type="entry name" value="P-loop containing nucleotide triphosphate hydrolases"/>
    <property type="match status" value="1"/>
</dbReference>
<evidence type="ECO:0000256" key="4">
    <source>
        <dbReference type="ARBA" id="ARBA00022777"/>
    </source>
</evidence>
<comment type="catalytic activity">
    <reaction evidence="7 8">
        <text>CMP + ATP = CDP + ADP</text>
        <dbReference type="Rhea" id="RHEA:11600"/>
        <dbReference type="ChEBI" id="CHEBI:30616"/>
        <dbReference type="ChEBI" id="CHEBI:58069"/>
        <dbReference type="ChEBI" id="CHEBI:60377"/>
        <dbReference type="ChEBI" id="CHEBI:456216"/>
        <dbReference type="EC" id="2.7.4.25"/>
    </reaction>
</comment>
<comment type="similarity">
    <text evidence="1 8">Belongs to the cytidylate kinase family. Type 1 subfamily.</text>
</comment>
<evidence type="ECO:0000256" key="7">
    <source>
        <dbReference type="ARBA" id="ARBA00048478"/>
    </source>
</evidence>
<reference evidence="10 11" key="1">
    <citation type="submission" date="2018-06" db="EMBL/GenBank/DDBJ databases">
        <title>Extensive metabolic versatility and redundancy in microbially diverse, dynamic hydrothermal sediments.</title>
        <authorList>
            <person name="Dombrowski N."/>
            <person name="Teske A."/>
            <person name="Baker B.J."/>
        </authorList>
    </citation>
    <scope>NUCLEOTIDE SEQUENCE [LARGE SCALE GENOMIC DNA]</scope>
    <source>
        <strain evidence="10">B47_G16</strain>
    </source>
</reference>
<evidence type="ECO:0000256" key="6">
    <source>
        <dbReference type="ARBA" id="ARBA00047615"/>
    </source>
</evidence>
<sequence length="240" mass="27477">MRNSLEAYRKFSPQQDRGPIITIDGPAAAGKSTAARLLAQRLGYLYLDTGAMYRALTWKALRDKVDMKDKRALSQLAEETQITLSCQADGKLKVYVDGEDVTTSIRSAEVDRFVSFVSSIKEIRERMVLQQRKMGMRGKVVAEGRDMGTVVFPEAEVKIFLEASLKERARRRWEERREKGVFLEREEVETELANRDRMDSQRKISPLKKAEGAIVIDNTHLSISQTVERILQVVREKLNR</sequence>
<gene>
    <name evidence="8" type="primary">cmk</name>
    <name evidence="10" type="ORF">DRJ00_00815</name>
</gene>
<dbReference type="HAMAP" id="MF_00238">
    <property type="entry name" value="Cytidyl_kinase_type1"/>
    <property type="match status" value="1"/>
</dbReference>
<keyword evidence="8" id="KW-0963">Cytoplasm</keyword>
<evidence type="ECO:0000313" key="10">
    <source>
        <dbReference type="EMBL" id="RLE10593.1"/>
    </source>
</evidence>
<dbReference type="CDD" id="cd02020">
    <property type="entry name" value="CMPK"/>
    <property type="match status" value="1"/>
</dbReference>
<keyword evidence="2 8" id="KW-0808">Transferase</keyword>
<dbReference type="GO" id="GO:0036430">
    <property type="term" value="F:CMP kinase activity"/>
    <property type="evidence" value="ECO:0007669"/>
    <property type="project" value="RHEA"/>
</dbReference>
<dbReference type="InterPro" id="IPR027417">
    <property type="entry name" value="P-loop_NTPase"/>
</dbReference>
<evidence type="ECO:0000256" key="5">
    <source>
        <dbReference type="ARBA" id="ARBA00022840"/>
    </source>
</evidence>
<evidence type="ECO:0000256" key="3">
    <source>
        <dbReference type="ARBA" id="ARBA00022741"/>
    </source>
</evidence>
<dbReference type="GO" id="GO:0005829">
    <property type="term" value="C:cytosol"/>
    <property type="evidence" value="ECO:0007669"/>
    <property type="project" value="TreeGrafter"/>
</dbReference>
<dbReference type="EC" id="2.7.4.25" evidence="8"/>
<dbReference type="PANTHER" id="PTHR21299:SF2">
    <property type="entry name" value="CYTIDYLATE KINASE"/>
    <property type="match status" value="1"/>
</dbReference>
<dbReference type="GO" id="GO:0015949">
    <property type="term" value="P:nucleobase-containing small molecule interconversion"/>
    <property type="evidence" value="ECO:0007669"/>
    <property type="project" value="TreeGrafter"/>
</dbReference>
<dbReference type="GO" id="GO:0005524">
    <property type="term" value="F:ATP binding"/>
    <property type="evidence" value="ECO:0007669"/>
    <property type="project" value="UniProtKB-UniRule"/>
</dbReference>
<evidence type="ECO:0000256" key="8">
    <source>
        <dbReference type="HAMAP-Rule" id="MF_00238"/>
    </source>
</evidence>
<dbReference type="Pfam" id="PF02224">
    <property type="entry name" value="Cytidylate_kin"/>
    <property type="match status" value="1"/>
</dbReference>
<keyword evidence="5 8" id="KW-0067">ATP-binding</keyword>
<name>A0A497E5P9_UNCAE</name>
<comment type="caution">
    <text evidence="10">The sequence shown here is derived from an EMBL/GenBank/DDBJ whole genome shotgun (WGS) entry which is preliminary data.</text>
</comment>
<keyword evidence="3 8" id="KW-0547">Nucleotide-binding</keyword>
<feature type="domain" description="Cytidylate kinase" evidence="9">
    <location>
        <begin position="21"/>
        <end position="235"/>
    </location>
</feature>
<dbReference type="PANTHER" id="PTHR21299">
    <property type="entry name" value="CYTIDYLATE KINASE/PANTOATE-BETA-ALANINE LIGASE"/>
    <property type="match status" value="1"/>
</dbReference>
<dbReference type="SUPFAM" id="SSF52540">
    <property type="entry name" value="P-loop containing nucleoside triphosphate hydrolases"/>
    <property type="match status" value="1"/>
</dbReference>
<proteinExistence type="inferred from homology"/>
<dbReference type="EMBL" id="QMPZ01000005">
    <property type="protein sequence ID" value="RLE10593.1"/>
    <property type="molecule type" value="Genomic_DNA"/>
</dbReference>
<keyword evidence="4 8" id="KW-0418">Kinase</keyword>
<dbReference type="InterPro" id="IPR011994">
    <property type="entry name" value="Cytidylate_kinase_dom"/>
</dbReference>
<comment type="subcellular location">
    <subcellularLocation>
        <location evidence="8">Cytoplasm</location>
    </subcellularLocation>
</comment>
<dbReference type="AlphaFoldDB" id="A0A497E5P9"/>
<organism evidence="10 11">
    <name type="scientific">Aerophobetes bacterium</name>
    <dbReference type="NCBI Taxonomy" id="2030807"/>
    <lineage>
        <taxon>Bacteria</taxon>
        <taxon>Candidatus Aerophobota</taxon>
    </lineage>
</organism>
<dbReference type="GO" id="GO:0006220">
    <property type="term" value="P:pyrimidine nucleotide metabolic process"/>
    <property type="evidence" value="ECO:0007669"/>
    <property type="project" value="UniProtKB-UniRule"/>
</dbReference>
<dbReference type="Proteomes" id="UP000279422">
    <property type="component" value="Unassembled WGS sequence"/>
</dbReference>
<evidence type="ECO:0000313" key="11">
    <source>
        <dbReference type="Proteomes" id="UP000279422"/>
    </source>
</evidence>